<evidence type="ECO:0008006" key="5">
    <source>
        <dbReference type="Google" id="ProtNLM"/>
    </source>
</evidence>
<keyword evidence="3" id="KW-0812">Transmembrane</keyword>
<evidence type="ECO:0000256" key="3">
    <source>
        <dbReference type="SAM" id="Phobius"/>
    </source>
</evidence>
<feature type="compositionally biased region" description="Low complexity" evidence="2">
    <location>
        <begin position="152"/>
        <end position="162"/>
    </location>
</feature>
<evidence type="ECO:0000256" key="1">
    <source>
        <dbReference type="SAM" id="Coils"/>
    </source>
</evidence>
<keyword evidence="1" id="KW-0175">Coiled coil</keyword>
<dbReference type="PANTHER" id="PTHR43603:SF1">
    <property type="entry name" value="ZINC-REGULATED GTPASE METALLOPROTEIN ACTIVATOR 1"/>
    <property type="match status" value="1"/>
</dbReference>
<name>A0A0G4GP73_9ALVE</name>
<feature type="region of interest" description="Disordered" evidence="2">
    <location>
        <begin position="110"/>
        <end position="197"/>
    </location>
</feature>
<reference evidence="4" key="1">
    <citation type="submission" date="2014-11" db="EMBL/GenBank/DDBJ databases">
        <authorList>
            <person name="Otto D Thomas"/>
            <person name="Naeem Raeece"/>
        </authorList>
    </citation>
    <scope>NUCLEOTIDE SEQUENCE</scope>
</reference>
<feature type="compositionally biased region" description="Basic and acidic residues" evidence="2">
    <location>
        <begin position="882"/>
        <end position="903"/>
    </location>
</feature>
<evidence type="ECO:0000256" key="2">
    <source>
        <dbReference type="SAM" id="MobiDB-lite"/>
    </source>
</evidence>
<feature type="compositionally biased region" description="Acidic residues" evidence="2">
    <location>
        <begin position="867"/>
        <end position="881"/>
    </location>
</feature>
<feature type="compositionally biased region" description="Acidic residues" evidence="2">
    <location>
        <begin position="1816"/>
        <end position="1837"/>
    </location>
</feature>
<feature type="transmembrane region" description="Helical" evidence="3">
    <location>
        <begin position="498"/>
        <end position="519"/>
    </location>
</feature>
<protein>
    <recommendedName>
        <fullName evidence="5">CobW C-terminal domain-containing protein</fullName>
    </recommendedName>
</protein>
<keyword evidence="3" id="KW-0472">Membrane</keyword>
<feature type="region of interest" description="Disordered" evidence="2">
    <location>
        <begin position="731"/>
        <end position="917"/>
    </location>
</feature>
<dbReference type="VEuPathDB" id="CryptoDB:Cvel_22775"/>
<dbReference type="EMBL" id="CDMZ01001409">
    <property type="protein sequence ID" value="CEM32112.1"/>
    <property type="molecule type" value="Genomic_DNA"/>
</dbReference>
<sequence>MTKWRLVELIGSEKLVQVNNLFNLFEVRGSSINGLELASAMVLFNKHLQVKQTAEKLLELICWEKGGGSSDVPLLTDADLLLLIASCAQGISAFTKGGITKGAVSLDSRAESSNRTGNSAQGRSDSVTGSSGDKAWSSRGGAKGANTTGTHGAPDPVAAAAAGGPGEGGQATEGEGEEGEGEGGGGGDQLGFPGVALVKPPKSVKEVLEDFEKKREQAKNEVTSSELMSRGVRSLLDSLTKQQQRLAAMKTAFPSTPTDGILYHWYIEMGYSVPICRTAVTAPASHHPPSGVDSVGFALSSLVGLRQESTALGAAFEASTLLYRRSDLLRCLAWALPAALEVLVWLAGECAASPDPVQTVGNLQARLYRELTGGLRRFLALREFYCFPRKKILRDLDRAHGAVSFCDFLTSSYSYAAAGSGGSGGLDFSSLPALRNSAQTLLQSLREQQEKLEAKGKEEYANLKRRMRSTRSVVGSVLEGKCFRCQWRDSGGGEQWEGGLFIFLLLSVSLCFLVSLVLFVILRRQFLLRLSHVPPVSVFLILIPSKHGKMRDGLTQLQGALSDAQQTKSFHKARKKAFRAAQGATAAAKAAANGSSLDFEMLLLESKRFSNQSWDALEMIEDPRDKERTDGSGLPDHSLLSLLGGFESFPDPKEISKGTVARENEEKFRGFFSPLASKMTGKPPPQRPVSLMKSVAAQELVLKTLQLLCLEMQRRGVEEWESVYGGLEPLIESAGGEGNAEQPPVAAEGGGGQEGVERGEGEDAEEEEEEEEEEQPVNMEAPEDEEEAVEPAGNEGAEEDSEEALVAPPGEGEGEGLSEEEDKEREMRDKMPDWFAGETAEDRADPAKEATAGPDDQKGDSPSSSPDEGEEDGEEEDEERGENDGDVSHREEEETGDDRHEEEPTGTPSQPSRPACSLDTVLEKPFSTILRELCKRAGTADTAHLVAANEDGTVDLLAGMSAEDEKDFRVARFFSRALFMSDAILEAYAVKEGGRPSMNDIPSLPVSEGGPASEDCLESLKPLRDAVGRENDKCYLALERLYSLAHVHARFSEKRLRAVQTEVKAAAMKANTIGEAIQVVERRLASTYSALLNEHGQAGSRSSLPEGHTSLLVPSLIEESARPSFSNFPFKAEGSNINEQTPWGSANLCNEKLRWEPRTSNGVMTDDNDRLELPPSMLGYSYIGEGGPGQHGRLAAAIGSLMTADMLRELCGCDKSSFESRRRLIELRVRCKAMQRASERQMGFAEQNLQKTLAARGPDGTFKLDVGGSSATQQSDKKREGGEAEEEGGGRSKAPMEQRLQLTLDSLKSFLKAHFVLDGVFFLQDVSQDRAMVTGPVQDRVDSLLDTFHKEKSEAVVTGEIATLHPKDAQYPEPAPLSERCRETTADRAEVYCIDSAVLPLAEGAKPEFEADAPPPSLRFAASVFEFLAWEMGIDVGAPVDPRRSSVMSAAGGGSDVMAAGGSSPSAATAPGGGFPSEVSPQKFKAFFSYLSKCSQDRDIRAYAAAARLFVMARVRLCVITALLRGWSDYDALLHIAAVKTSRRLTERLWRQRLRSNAASAFLDLRIRGVHASLSFLLPLPPADADILEEEEVETKLKSVSKEREHIVKKMREHAVFERSSDADQQSSILIEDGIRVMLDTIKKGGSNMRACEHQADSYKQLSNMTEEADQVLHIDSVWNDVSVKRRQILSPNTDSSLQMRKTRAWRSRAVSFHFAGRHIELVPTGEPYLIAVPEEEWNEENTEKHQELVSEGQWHAVNGDQESKLIFIGIGLDKPRILQELKAALLTDEEMEGGPAQWKEMEDIFFGREFFDLQEAGDGEKEEDGEDEEEKEDEEMPPASGGGTVKENESGEVGGGKRKRVDTPLLAVTSPDDRSAQIKSGTEALVFVPRSSELKVIYKKEVQLVVWRCEAYEPLPS</sequence>
<feature type="compositionally biased region" description="Acidic residues" evidence="2">
    <location>
        <begin position="812"/>
        <end position="823"/>
    </location>
</feature>
<feature type="compositionally biased region" description="Polar residues" evidence="2">
    <location>
        <begin position="111"/>
        <end position="131"/>
    </location>
</feature>
<keyword evidence="3" id="KW-1133">Transmembrane helix</keyword>
<feature type="transmembrane region" description="Helical" evidence="3">
    <location>
        <begin position="526"/>
        <end position="543"/>
    </location>
</feature>
<feature type="coiled-coil region" evidence="1">
    <location>
        <begin position="435"/>
        <end position="466"/>
    </location>
</feature>
<dbReference type="InterPro" id="IPR051927">
    <property type="entry name" value="Zn_Chap_cDPG_Synth"/>
</dbReference>
<dbReference type="PANTHER" id="PTHR43603">
    <property type="entry name" value="COBW DOMAIN-CONTAINING PROTEIN DDB_G0274527"/>
    <property type="match status" value="1"/>
</dbReference>
<organism evidence="4">
    <name type="scientific">Chromera velia CCMP2878</name>
    <dbReference type="NCBI Taxonomy" id="1169474"/>
    <lineage>
        <taxon>Eukaryota</taxon>
        <taxon>Sar</taxon>
        <taxon>Alveolata</taxon>
        <taxon>Colpodellida</taxon>
        <taxon>Chromeraceae</taxon>
        <taxon>Chromera</taxon>
    </lineage>
</organism>
<feature type="region of interest" description="Disordered" evidence="2">
    <location>
        <begin position="1816"/>
        <end position="1878"/>
    </location>
</feature>
<proteinExistence type="predicted"/>
<feature type="compositionally biased region" description="Acidic residues" evidence="2">
    <location>
        <begin position="762"/>
        <end position="789"/>
    </location>
</feature>
<feature type="compositionally biased region" description="Basic and acidic residues" evidence="2">
    <location>
        <begin position="1275"/>
        <end position="1296"/>
    </location>
</feature>
<feature type="region of interest" description="Disordered" evidence="2">
    <location>
        <begin position="1260"/>
        <end position="1297"/>
    </location>
</feature>
<accession>A0A0G4GP73</accession>
<gene>
    <name evidence="4" type="ORF">Cvel_22775</name>
</gene>
<evidence type="ECO:0000313" key="4">
    <source>
        <dbReference type="EMBL" id="CEM32112.1"/>
    </source>
</evidence>